<name>A0A540NH95_MALBA</name>
<organism evidence="2 3">
    <name type="scientific">Malus baccata</name>
    <name type="common">Siberian crab apple</name>
    <name type="synonym">Pyrus baccata</name>
    <dbReference type="NCBI Taxonomy" id="106549"/>
    <lineage>
        <taxon>Eukaryota</taxon>
        <taxon>Viridiplantae</taxon>
        <taxon>Streptophyta</taxon>
        <taxon>Embryophyta</taxon>
        <taxon>Tracheophyta</taxon>
        <taxon>Spermatophyta</taxon>
        <taxon>Magnoliopsida</taxon>
        <taxon>eudicotyledons</taxon>
        <taxon>Gunneridae</taxon>
        <taxon>Pentapetalae</taxon>
        <taxon>rosids</taxon>
        <taxon>fabids</taxon>
        <taxon>Rosales</taxon>
        <taxon>Rosaceae</taxon>
        <taxon>Amygdaloideae</taxon>
        <taxon>Maleae</taxon>
        <taxon>Malus</taxon>
    </lineage>
</organism>
<comment type="caution">
    <text evidence="2">The sequence shown here is derived from an EMBL/GenBank/DDBJ whole genome shotgun (WGS) entry which is preliminary data.</text>
</comment>
<keyword evidence="1" id="KW-0732">Signal</keyword>
<evidence type="ECO:0008006" key="4">
    <source>
        <dbReference type="Google" id="ProtNLM"/>
    </source>
</evidence>
<gene>
    <name evidence="2" type="ORF">C1H46_004014</name>
</gene>
<accession>A0A540NH95</accession>
<feature type="signal peptide" evidence="1">
    <location>
        <begin position="1"/>
        <end position="19"/>
    </location>
</feature>
<dbReference type="EMBL" id="VIEB01000042">
    <property type="protein sequence ID" value="TQE10417.1"/>
    <property type="molecule type" value="Genomic_DNA"/>
</dbReference>
<evidence type="ECO:0000313" key="3">
    <source>
        <dbReference type="Proteomes" id="UP000315295"/>
    </source>
</evidence>
<dbReference type="Proteomes" id="UP000315295">
    <property type="component" value="Unassembled WGS sequence"/>
</dbReference>
<keyword evidence="3" id="KW-1185">Reference proteome</keyword>
<evidence type="ECO:0000313" key="2">
    <source>
        <dbReference type="EMBL" id="TQE10417.1"/>
    </source>
</evidence>
<feature type="chain" id="PRO_5021699946" description="Secreted protein" evidence="1">
    <location>
        <begin position="20"/>
        <end position="75"/>
    </location>
</feature>
<proteinExistence type="predicted"/>
<protein>
    <recommendedName>
        <fullName evidence="4">Secreted protein</fullName>
    </recommendedName>
</protein>
<evidence type="ECO:0000256" key="1">
    <source>
        <dbReference type="SAM" id="SignalP"/>
    </source>
</evidence>
<reference evidence="2 3" key="1">
    <citation type="journal article" date="2019" name="G3 (Bethesda)">
        <title>Sequencing of a Wild Apple (Malus baccata) Genome Unravels the Differences Between Cultivated and Wild Apple Species Regarding Disease Resistance and Cold Tolerance.</title>
        <authorList>
            <person name="Chen X."/>
        </authorList>
    </citation>
    <scope>NUCLEOTIDE SEQUENCE [LARGE SCALE GENOMIC DNA]</scope>
    <source>
        <strain evidence="3">cv. Shandingzi</strain>
        <tissue evidence="2">Leaves</tissue>
    </source>
</reference>
<dbReference type="AlphaFoldDB" id="A0A540NH95"/>
<sequence length="75" mass="8043">MGATLHIPFSSSVIALTLSAPCFFQFSLIQADRNGGFSVQLIHHDSPVSPLYDPLETPSQRVTMLCGVPLTLSIA</sequence>